<dbReference type="STRING" id="1561998.A0A1I7T4F6"/>
<feature type="region of interest" description="Disordered" evidence="1">
    <location>
        <begin position="1"/>
        <end position="133"/>
    </location>
</feature>
<feature type="compositionally biased region" description="Basic and acidic residues" evidence="1">
    <location>
        <begin position="41"/>
        <end position="50"/>
    </location>
</feature>
<accession>A0A1I7T4F6</accession>
<reference evidence="3" key="1">
    <citation type="submission" date="2016-11" db="UniProtKB">
        <authorList>
            <consortium name="WormBaseParasite"/>
        </authorList>
    </citation>
    <scope>IDENTIFICATION</scope>
</reference>
<feature type="compositionally biased region" description="Basic and acidic residues" evidence="1">
    <location>
        <begin position="1"/>
        <end position="12"/>
    </location>
</feature>
<feature type="compositionally biased region" description="Basic and acidic residues" evidence="1">
    <location>
        <begin position="81"/>
        <end position="133"/>
    </location>
</feature>
<dbReference type="eggNOG" id="KOG4364">
    <property type="taxonomic scope" value="Eukaryota"/>
</dbReference>
<evidence type="ECO:0000313" key="3">
    <source>
        <dbReference type="WBParaSite" id="Csp11.Scaffold501.g2295.t1"/>
    </source>
</evidence>
<dbReference type="WBParaSite" id="Csp11.Scaffold501.g2295.t1">
    <property type="protein sequence ID" value="Csp11.Scaffold501.g2295.t1"/>
    <property type="gene ID" value="Csp11.Scaffold501.g2295"/>
</dbReference>
<dbReference type="AlphaFoldDB" id="A0A1I7T4F6"/>
<dbReference type="Proteomes" id="UP000095282">
    <property type="component" value="Unplaced"/>
</dbReference>
<organism evidence="2 3">
    <name type="scientific">Caenorhabditis tropicalis</name>
    <dbReference type="NCBI Taxonomy" id="1561998"/>
    <lineage>
        <taxon>Eukaryota</taxon>
        <taxon>Metazoa</taxon>
        <taxon>Ecdysozoa</taxon>
        <taxon>Nematoda</taxon>
        <taxon>Chromadorea</taxon>
        <taxon>Rhabditida</taxon>
        <taxon>Rhabditina</taxon>
        <taxon>Rhabditomorpha</taxon>
        <taxon>Rhabditoidea</taxon>
        <taxon>Rhabditidae</taxon>
        <taxon>Peloderinae</taxon>
        <taxon>Caenorhabditis</taxon>
    </lineage>
</organism>
<evidence type="ECO:0000256" key="1">
    <source>
        <dbReference type="SAM" id="MobiDB-lite"/>
    </source>
</evidence>
<sequence length="133" mass="15481">MEESHSADKNTDDILIESNENSADSSQKGVKKRIAQSPSENDAKKPKLTREASVIEISSESPVKDGQQSPKTPITPRTPKVSKEDREKLKREKLEEKEKQRAERERLLEEKRLEKEKLAEEKRLERERKEKYP</sequence>
<protein>
    <submittedName>
        <fullName evidence="3">Chromatin assembly factor 1 subunit A</fullName>
    </submittedName>
</protein>
<name>A0A1I7T4F6_9PELO</name>
<feature type="compositionally biased region" description="Polar residues" evidence="1">
    <location>
        <begin position="56"/>
        <end position="72"/>
    </location>
</feature>
<keyword evidence="2" id="KW-1185">Reference proteome</keyword>
<evidence type="ECO:0000313" key="2">
    <source>
        <dbReference type="Proteomes" id="UP000095282"/>
    </source>
</evidence>
<proteinExistence type="predicted"/>
<feature type="compositionally biased region" description="Polar residues" evidence="1">
    <location>
        <begin position="18"/>
        <end position="28"/>
    </location>
</feature>